<dbReference type="Gene3D" id="2.60.200.20">
    <property type="match status" value="1"/>
</dbReference>
<dbReference type="EMBL" id="JARKIK010000096">
    <property type="protein sequence ID" value="KAK8722159.1"/>
    <property type="molecule type" value="Genomic_DNA"/>
</dbReference>
<dbReference type="AlphaFoldDB" id="A0AAW0W165"/>
<keyword evidence="2" id="KW-1185">Reference proteome</keyword>
<sequence>MASAATSLCGLHTPAGDIPFADADPPETNAPPTPTLTTHTYCGPRAGASRAVGGAGPVYYNTTHTSPIPTPHTANTRCVYSKPLPAATVSLATTPAAASTVSLTTTPALTRHHSYGGLAVVEGAGGAVRVATDRPHLVSMGSGRLSTAITLHTINEGRTVVGAGGMGVVPDIVVMGAGVEAEHCILHNVGGVVTLTPIATGVTIDGVK</sequence>
<dbReference type="SUPFAM" id="SSF49879">
    <property type="entry name" value="SMAD/FHA domain"/>
    <property type="match status" value="1"/>
</dbReference>
<comment type="caution">
    <text evidence="1">The sequence shown here is derived from an EMBL/GenBank/DDBJ whole genome shotgun (WGS) entry which is preliminary data.</text>
</comment>
<dbReference type="PANTHER" id="PTHR12156">
    <property type="entry name" value="PLECKSTRIN HOMOLOGY-LIKE DOMAIN, FAMILY B, MEMBER 3"/>
    <property type="match status" value="1"/>
</dbReference>
<dbReference type="InterPro" id="IPR008984">
    <property type="entry name" value="SMAD_FHA_dom_sf"/>
</dbReference>
<dbReference type="InterPro" id="IPR052212">
    <property type="entry name" value="PH-like_domain"/>
</dbReference>
<feature type="non-terminal residue" evidence="1">
    <location>
        <position position="208"/>
    </location>
</feature>
<proteinExistence type="predicted"/>
<protein>
    <submittedName>
        <fullName evidence="1">Uncharacterized protein</fullName>
    </submittedName>
</protein>
<dbReference type="PANTHER" id="PTHR12156:SF5">
    <property type="entry name" value="FI18040P1"/>
    <property type="match status" value="1"/>
</dbReference>
<evidence type="ECO:0000313" key="2">
    <source>
        <dbReference type="Proteomes" id="UP001445076"/>
    </source>
</evidence>
<accession>A0AAW0W165</accession>
<reference evidence="1 2" key="1">
    <citation type="journal article" date="2024" name="BMC Genomics">
        <title>Genome assembly of redclaw crayfish (Cherax quadricarinatus) provides insights into its immune adaptation and hypoxia tolerance.</title>
        <authorList>
            <person name="Liu Z."/>
            <person name="Zheng J."/>
            <person name="Li H."/>
            <person name="Fang K."/>
            <person name="Wang S."/>
            <person name="He J."/>
            <person name="Zhou D."/>
            <person name="Weng S."/>
            <person name="Chi M."/>
            <person name="Gu Z."/>
            <person name="He J."/>
            <person name="Li F."/>
            <person name="Wang M."/>
        </authorList>
    </citation>
    <scope>NUCLEOTIDE SEQUENCE [LARGE SCALE GENOMIC DNA]</scope>
    <source>
        <strain evidence="1">ZL_2023a</strain>
    </source>
</reference>
<dbReference type="Proteomes" id="UP001445076">
    <property type="component" value="Unassembled WGS sequence"/>
</dbReference>
<evidence type="ECO:0000313" key="1">
    <source>
        <dbReference type="EMBL" id="KAK8722159.1"/>
    </source>
</evidence>
<gene>
    <name evidence="1" type="ORF">OTU49_012301</name>
</gene>
<organism evidence="1 2">
    <name type="scientific">Cherax quadricarinatus</name>
    <name type="common">Australian red claw crayfish</name>
    <dbReference type="NCBI Taxonomy" id="27406"/>
    <lineage>
        <taxon>Eukaryota</taxon>
        <taxon>Metazoa</taxon>
        <taxon>Ecdysozoa</taxon>
        <taxon>Arthropoda</taxon>
        <taxon>Crustacea</taxon>
        <taxon>Multicrustacea</taxon>
        <taxon>Malacostraca</taxon>
        <taxon>Eumalacostraca</taxon>
        <taxon>Eucarida</taxon>
        <taxon>Decapoda</taxon>
        <taxon>Pleocyemata</taxon>
        <taxon>Astacidea</taxon>
        <taxon>Parastacoidea</taxon>
        <taxon>Parastacidae</taxon>
        <taxon>Cherax</taxon>
    </lineage>
</organism>
<name>A0AAW0W165_CHEQU</name>